<dbReference type="Pfam" id="PF03781">
    <property type="entry name" value="FGE-sulfatase"/>
    <property type="match status" value="1"/>
</dbReference>
<name>A0ABZ0PW71_9PSED</name>
<dbReference type="InterPro" id="IPR042095">
    <property type="entry name" value="SUMF_sf"/>
</dbReference>
<evidence type="ECO:0000259" key="1">
    <source>
        <dbReference type="Pfam" id="PF03781"/>
    </source>
</evidence>
<reference evidence="2 3" key="1">
    <citation type="submission" date="2023-11" db="EMBL/GenBank/DDBJ databases">
        <title>Complete genome of Pseudomonas benzenivorans BA3361.</title>
        <authorList>
            <person name="Shin S.Y."/>
            <person name="Song J."/>
            <person name="Kang H."/>
        </authorList>
    </citation>
    <scope>NUCLEOTIDE SEQUENCE [LARGE SCALE GENOMIC DNA]</scope>
    <source>
        <strain evidence="2 3">HNIBRBA3361</strain>
    </source>
</reference>
<dbReference type="PANTHER" id="PTHR23150">
    <property type="entry name" value="SULFATASE MODIFYING FACTOR 1, 2"/>
    <property type="match status" value="1"/>
</dbReference>
<dbReference type="Proteomes" id="UP001305928">
    <property type="component" value="Chromosome"/>
</dbReference>
<dbReference type="InterPro" id="IPR016187">
    <property type="entry name" value="CTDL_fold"/>
</dbReference>
<dbReference type="EMBL" id="CP137892">
    <property type="protein sequence ID" value="WPC05427.1"/>
    <property type="molecule type" value="Genomic_DNA"/>
</dbReference>
<dbReference type="Gene3D" id="3.90.1580.10">
    <property type="entry name" value="paralog of FGE (formylglycine-generating enzyme)"/>
    <property type="match status" value="1"/>
</dbReference>
<dbReference type="SUPFAM" id="SSF56436">
    <property type="entry name" value="C-type lectin-like"/>
    <property type="match status" value="1"/>
</dbReference>
<dbReference type="InterPro" id="IPR051043">
    <property type="entry name" value="Sulfatase_Mod_Factor_Kinase"/>
</dbReference>
<dbReference type="PANTHER" id="PTHR23150:SF19">
    <property type="entry name" value="FORMYLGLYCINE-GENERATING ENZYME"/>
    <property type="match status" value="1"/>
</dbReference>
<evidence type="ECO:0000313" key="2">
    <source>
        <dbReference type="EMBL" id="WPC05427.1"/>
    </source>
</evidence>
<sequence>MTAEEFAHWPLFEERLSTDLSDRQLMGLPEHFQATRAVAQPLPLWRELALRSSEALCACLEDPATPLPKRLVAGKLLAETGDPRINALAPPMIEVPGGVVRIGLAAEAVDDVMQALAGLGLDRDWIVKETPCHESSLRTYRIGRYPVTNQEYRAFLEDSRQARLPTSWAFGQFPTERANHPVYGVRAEDADAYVAWLAARTGRAFRLPSEAEWEYAAAGPDRLEFPWGNRFLSDHANTAETGLFATTAVGTFPAGASPFGCLDMAGNVEEYVADDYRPYPGGQAIEDDLVRVVGSHRVARGGSFTRFRDLARNSRRHGKFPRDIYVMGFRLAEDL</sequence>
<accession>A0ABZ0PW71</accession>
<feature type="domain" description="Sulfatase-modifying factor enzyme-like" evidence="1">
    <location>
        <begin position="90"/>
        <end position="332"/>
    </location>
</feature>
<gene>
    <name evidence="2" type="ORF">SBP02_01350</name>
</gene>
<dbReference type="RefSeq" id="WP_318644625.1">
    <property type="nucleotide sequence ID" value="NZ_CP137892.1"/>
</dbReference>
<evidence type="ECO:0000313" key="3">
    <source>
        <dbReference type="Proteomes" id="UP001305928"/>
    </source>
</evidence>
<proteinExistence type="predicted"/>
<protein>
    <submittedName>
        <fullName evidence="2">SUMF1/EgtB/PvdO family nonheme iron enzyme</fullName>
    </submittedName>
</protein>
<keyword evidence="3" id="KW-1185">Reference proteome</keyword>
<organism evidence="2 3">
    <name type="scientific">Pseudomonas benzenivorans</name>
    <dbReference type="NCBI Taxonomy" id="556533"/>
    <lineage>
        <taxon>Bacteria</taxon>
        <taxon>Pseudomonadati</taxon>
        <taxon>Pseudomonadota</taxon>
        <taxon>Gammaproteobacteria</taxon>
        <taxon>Pseudomonadales</taxon>
        <taxon>Pseudomonadaceae</taxon>
        <taxon>Pseudomonas</taxon>
    </lineage>
</organism>
<dbReference type="InterPro" id="IPR005532">
    <property type="entry name" value="SUMF_dom"/>
</dbReference>